<reference evidence="1" key="1">
    <citation type="submission" date="2023-04" db="EMBL/GenBank/DDBJ databases">
        <authorList>
            <consortium name="ELIXIR-Norway"/>
        </authorList>
    </citation>
    <scope>NUCLEOTIDE SEQUENCE [LARGE SCALE GENOMIC DNA]</scope>
</reference>
<evidence type="ECO:0000313" key="1">
    <source>
        <dbReference type="EMBL" id="CAI9154457.1"/>
    </source>
</evidence>
<organism evidence="1 2">
    <name type="scientific">Rangifer tarandus platyrhynchus</name>
    <name type="common">Svalbard reindeer</name>
    <dbReference type="NCBI Taxonomy" id="3082113"/>
    <lineage>
        <taxon>Eukaryota</taxon>
        <taxon>Metazoa</taxon>
        <taxon>Chordata</taxon>
        <taxon>Craniata</taxon>
        <taxon>Vertebrata</taxon>
        <taxon>Euteleostomi</taxon>
        <taxon>Mammalia</taxon>
        <taxon>Eutheria</taxon>
        <taxon>Laurasiatheria</taxon>
        <taxon>Artiodactyla</taxon>
        <taxon>Ruminantia</taxon>
        <taxon>Pecora</taxon>
        <taxon>Cervidae</taxon>
        <taxon>Odocoileinae</taxon>
        <taxon>Rangifer</taxon>
    </lineage>
</organism>
<name>A0ABN8XYK5_RANTA</name>
<evidence type="ECO:0000313" key="2">
    <source>
        <dbReference type="Proteomes" id="UP001176941"/>
    </source>
</evidence>
<dbReference type="EMBL" id="OX459947">
    <property type="protein sequence ID" value="CAI9154457.1"/>
    <property type="molecule type" value="Genomic_DNA"/>
</dbReference>
<sequence>MSQLVSGQRGSHTQICHPRVGPLSSFFQVKPRGGAWHKVNLQEKLTGSKYYFQKAENMKLMQIQSKYTSKVYLTPQWGKQKDGKSASIKDKMALAESLTGQQNHKLSHCFYYRTEIICNCVFFYKITCNFTEQGLGSIINSTVKQRCIT</sequence>
<keyword evidence="2" id="KW-1185">Reference proteome</keyword>
<dbReference type="Proteomes" id="UP001176941">
    <property type="component" value="Chromosome 11"/>
</dbReference>
<accession>A0ABN8XYK5</accession>
<proteinExistence type="predicted"/>
<gene>
    <name evidence="1" type="ORF">MRATA1EN1_LOCUS3419</name>
</gene>
<protein>
    <submittedName>
        <fullName evidence="1">Uncharacterized protein</fullName>
    </submittedName>
</protein>